<evidence type="ECO:0000256" key="12">
    <source>
        <dbReference type="ARBA" id="ARBA00036634"/>
    </source>
</evidence>
<keyword evidence="8" id="KW-0406">Ion transport</keyword>
<feature type="transmembrane region" description="Helical" evidence="13">
    <location>
        <begin position="406"/>
        <end position="428"/>
    </location>
</feature>
<dbReference type="GO" id="GO:0072345">
    <property type="term" value="F:NAADP-sensitive calcium-release channel activity"/>
    <property type="evidence" value="ECO:0007669"/>
    <property type="project" value="TreeGrafter"/>
</dbReference>
<accession>A0A7M7JL97</accession>
<feature type="transmembrane region" description="Helical" evidence="13">
    <location>
        <begin position="448"/>
        <end position="470"/>
    </location>
</feature>
<dbReference type="RefSeq" id="XP_022653916.1">
    <property type="nucleotide sequence ID" value="XM_022798181.1"/>
</dbReference>
<keyword evidence="17" id="KW-1185">Reference proteome</keyword>
<dbReference type="GO" id="GO:0005886">
    <property type="term" value="C:plasma membrane"/>
    <property type="evidence" value="ECO:0007669"/>
    <property type="project" value="UniProtKB-SubCell"/>
</dbReference>
<dbReference type="InParanoid" id="A0A7M7JL97"/>
<dbReference type="OMA" id="WQARRKF"/>
<dbReference type="FunCoup" id="A0A7M7JL97">
    <property type="interactions" value="293"/>
</dbReference>
<comment type="subcellular location">
    <subcellularLocation>
        <location evidence="2">Cell membrane</location>
        <topology evidence="2">Multi-pass membrane protein</topology>
    </subcellularLocation>
    <subcellularLocation>
        <location evidence="1">Endosome membrane</location>
        <topology evidence="1">Multi-pass membrane protein</topology>
    </subcellularLocation>
</comment>
<dbReference type="AlphaFoldDB" id="A0A7M7JL97"/>
<evidence type="ECO:0000256" key="5">
    <source>
        <dbReference type="ARBA" id="ARBA00022692"/>
    </source>
</evidence>
<keyword evidence="11" id="KW-0407">Ion channel</keyword>
<feature type="domain" description="Polycystin cation channel PKD1/PKD2" evidence="14">
    <location>
        <begin position="409"/>
        <end position="544"/>
    </location>
</feature>
<evidence type="ECO:0000256" key="11">
    <source>
        <dbReference type="ARBA" id="ARBA00023303"/>
    </source>
</evidence>
<evidence type="ECO:0000256" key="13">
    <source>
        <dbReference type="SAM" id="Phobius"/>
    </source>
</evidence>
<keyword evidence="6" id="KW-0967">Endosome</keyword>
<evidence type="ECO:0000256" key="2">
    <source>
        <dbReference type="ARBA" id="ARBA00004651"/>
    </source>
</evidence>
<feature type="transmembrane region" description="Helical" evidence="13">
    <location>
        <begin position="374"/>
        <end position="394"/>
    </location>
</feature>
<evidence type="ECO:0000256" key="9">
    <source>
        <dbReference type="ARBA" id="ARBA00023136"/>
    </source>
</evidence>
<dbReference type="PANTHER" id="PTHR12127">
    <property type="entry name" value="MUCOLIPIN"/>
    <property type="match status" value="1"/>
</dbReference>
<dbReference type="InterPro" id="IPR013122">
    <property type="entry name" value="PKD1_2_channel"/>
</dbReference>
<keyword evidence="5 13" id="KW-0812">Transmembrane</keyword>
<evidence type="ECO:0000313" key="16">
    <source>
        <dbReference type="EnsemblMetazoa" id="XP_022653916"/>
    </source>
</evidence>
<dbReference type="InterPro" id="IPR049134">
    <property type="entry name" value="MCLN_ECD"/>
</dbReference>
<evidence type="ECO:0000259" key="15">
    <source>
        <dbReference type="Pfam" id="PF21381"/>
    </source>
</evidence>
<proteinExistence type="predicted"/>
<protein>
    <submittedName>
        <fullName evidence="16">Uncharacterized protein</fullName>
    </submittedName>
</protein>
<evidence type="ECO:0000256" key="10">
    <source>
        <dbReference type="ARBA" id="ARBA00023157"/>
    </source>
</evidence>
<organism evidence="16 17">
    <name type="scientific">Varroa destructor</name>
    <name type="common">Honeybee mite</name>
    <dbReference type="NCBI Taxonomy" id="109461"/>
    <lineage>
        <taxon>Eukaryota</taxon>
        <taxon>Metazoa</taxon>
        <taxon>Ecdysozoa</taxon>
        <taxon>Arthropoda</taxon>
        <taxon>Chelicerata</taxon>
        <taxon>Arachnida</taxon>
        <taxon>Acari</taxon>
        <taxon>Parasitiformes</taxon>
        <taxon>Mesostigmata</taxon>
        <taxon>Gamasina</taxon>
        <taxon>Dermanyssoidea</taxon>
        <taxon>Varroidae</taxon>
        <taxon>Varroa</taxon>
    </lineage>
</organism>
<keyword evidence="10" id="KW-1015">Disulfide bond</keyword>
<keyword evidence="9 13" id="KW-0472">Membrane</keyword>
<dbReference type="GO" id="GO:0005765">
    <property type="term" value="C:lysosomal membrane"/>
    <property type="evidence" value="ECO:0007669"/>
    <property type="project" value="TreeGrafter"/>
</dbReference>
<reference evidence="16" key="1">
    <citation type="submission" date="2021-01" db="UniProtKB">
        <authorList>
            <consortium name="EnsemblMetazoa"/>
        </authorList>
    </citation>
    <scope>IDENTIFICATION</scope>
</reference>
<feature type="domain" description="Mucolipin extracytosolic" evidence="15">
    <location>
        <begin position="111"/>
        <end position="302"/>
    </location>
</feature>
<keyword evidence="3" id="KW-0813">Transport</keyword>
<comment type="catalytic activity">
    <reaction evidence="12">
        <text>Ca(2+)(in) = Ca(2+)(out)</text>
        <dbReference type="Rhea" id="RHEA:29671"/>
        <dbReference type="ChEBI" id="CHEBI:29108"/>
    </reaction>
</comment>
<name>A0A7M7JL97_VARDE</name>
<evidence type="ECO:0000256" key="8">
    <source>
        <dbReference type="ARBA" id="ARBA00023065"/>
    </source>
</evidence>
<dbReference type="Gene3D" id="1.10.287.70">
    <property type="match status" value="1"/>
</dbReference>
<dbReference type="Proteomes" id="UP000594260">
    <property type="component" value="Unplaced"/>
</dbReference>
<dbReference type="EnsemblMetazoa" id="XM_022798181">
    <property type="protein sequence ID" value="XP_022653916"/>
    <property type="gene ID" value="LOC111247376"/>
</dbReference>
<dbReference type="PANTHER" id="PTHR12127:SF7">
    <property type="entry name" value="SD02261P"/>
    <property type="match status" value="1"/>
</dbReference>
<dbReference type="GeneID" id="111247376"/>
<evidence type="ECO:0000313" key="17">
    <source>
        <dbReference type="Proteomes" id="UP000594260"/>
    </source>
</evidence>
<evidence type="ECO:0000256" key="6">
    <source>
        <dbReference type="ARBA" id="ARBA00022753"/>
    </source>
</evidence>
<evidence type="ECO:0000256" key="7">
    <source>
        <dbReference type="ARBA" id="ARBA00022989"/>
    </source>
</evidence>
<dbReference type="CDD" id="cd21050">
    <property type="entry name" value="ELD_TRPML"/>
    <property type="match status" value="1"/>
</dbReference>
<keyword evidence="7 13" id="KW-1133">Transmembrane helix</keyword>
<evidence type="ECO:0000256" key="4">
    <source>
        <dbReference type="ARBA" id="ARBA00022475"/>
    </source>
</evidence>
<sequence>MTLLSKIINNASVTRRLNMEPIISDAAIEPADPFTMNESNSIEPTEDEWVLYEQRMRRKLRFFLMNPIEKFQAKGRLPWKLVLQVVKIIVVTLQLVLFGYDSYAFQRQHRDTNIALDHMFLEDWTAAREVASYPPSAGPYAVYTKKDFYRHLDTVVRRYTNVTKTAVAPLGYDTKDGELGNLTFCKTQYGLRHMTPYNEILIFDNIQQTECLTVEMLWKKNDKQWQNFSMKDYAEKNNFSLEFERLIQANVMFALKTVYLKSMSPFDLPECYKYDVNVKYNNAAHDGQILITLMTASTKLNCQTNIHYEATSEAEIIFRQFMNGIVILLCSSSLVLCFRSLLRGQALRSQTEVFFWQKNRTALTWSDKLDFVDFWYVMIITNDVLIIIGSLIKIQLEQRLIDGTQYNFCSTLLGFGNLLVWAGVLRYLGFFQKYNILILTMKRATPNILRFLLCAILLYMGFCFCGWVVLGPHNIKFRSLSSTSECLFALMNGDDIFATFAIMGESTGVIWWFSRIYLYMFLILFIYCVISLFLSVIMDSYETIRESYDQDAYPSHLWKFINKKDTLNKHKGQNQDDERKF</sequence>
<evidence type="ECO:0000259" key="14">
    <source>
        <dbReference type="Pfam" id="PF08016"/>
    </source>
</evidence>
<evidence type="ECO:0000256" key="1">
    <source>
        <dbReference type="ARBA" id="ARBA00004337"/>
    </source>
</evidence>
<feature type="transmembrane region" description="Helical" evidence="13">
    <location>
        <begin position="516"/>
        <end position="537"/>
    </location>
</feature>
<evidence type="ECO:0000256" key="3">
    <source>
        <dbReference type="ARBA" id="ARBA00022448"/>
    </source>
</evidence>
<dbReference type="GO" id="GO:0010008">
    <property type="term" value="C:endosome membrane"/>
    <property type="evidence" value="ECO:0007669"/>
    <property type="project" value="UniProtKB-SubCell"/>
</dbReference>
<feature type="transmembrane region" description="Helical" evidence="13">
    <location>
        <begin position="321"/>
        <end position="342"/>
    </location>
</feature>
<dbReference type="OrthoDB" id="263481at2759"/>
<dbReference type="InterPro" id="IPR039031">
    <property type="entry name" value="Mucolipin"/>
</dbReference>
<dbReference type="KEGG" id="vde:111247376"/>
<dbReference type="Pfam" id="PF08016">
    <property type="entry name" value="PKD_channel"/>
    <property type="match status" value="1"/>
</dbReference>
<keyword evidence="4" id="KW-1003">Cell membrane</keyword>
<dbReference type="Pfam" id="PF21381">
    <property type="entry name" value="MCLN_ECD"/>
    <property type="match status" value="1"/>
</dbReference>